<organism evidence="1">
    <name type="scientific">Spodoptera frugiperda</name>
    <name type="common">Fall armyworm</name>
    <dbReference type="NCBI Taxonomy" id="7108"/>
    <lineage>
        <taxon>Eukaryota</taxon>
        <taxon>Metazoa</taxon>
        <taxon>Ecdysozoa</taxon>
        <taxon>Arthropoda</taxon>
        <taxon>Hexapoda</taxon>
        <taxon>Insecta</taxon>
        <taxon>Pterygota</taxon>
        <taxon>Neoptera</taxon>
        <taxon>Endopterygota</taxon>
        <taxon>Lepidoptera</taxon>
        <taxon>Glossata</taxon>
        <taxon>Ditrysia</taxon>
        <taxon>Noctuoidea</taxon>
        <taxon>Noctuidae</taxon>
        <taxon>Amphipyrinae</taxon>
        <taxon>Spodoptera</taxon>
    </lineage>
</organism>
<protein>
    <submittedName>
        <fullName evidence="1">SFRICE_026346</fullName>
    </submittedName>
</protein>
<reference evidence="1" key="1">
    <citation type="submission" date="2016-07" db="EMBL/GenBank/DDBJ databases">
        <authorList>
            <person name="Bretaudeau A."/>
        </authorList>
    </citation>
    <scope>NUCLEOTIDE SEQUENCE</scope>
    <source>
        <strain evidence="1">Rice</strain>
        <tissue evidence="1">Whole body</tissue>
    </source>
</reference>
<dbReference type="EMBL" id="ODYU01003467">
    <property type="protein sequence ID" value="SOQ42287.1"/>
    <property type="molecule type" value="Genomic_DNA"/>
</dbReference>
<evidence type="ECO:0000313" key="1">
    <source>
        <dbReference type="EMBL" id="SOQ42287.1"/>
    </source>
</evidence>
<dbReference type="AlphaFoldDB" id="A0A2H1VNB5"/>
<name>A0A2H1VNB5_SPOFR</name>
<proteinExistence type="predicted"/>
<gene>
    <name evidence="1" type="ORF">SFRICE_026346</name>
</gene>
<accession>A0A2H1VNB5</accession>
<sequence>MRGRAAAVMAAVPSGSIEAVKHNLRGLWRTIRFICSAGSGRRLHYEHNDFLLCRGCVYKHTSSRTHDTQTRNNNLWITQRVAPCGNRTRYPLRGSQLLSHRTNRAVMTYDKKINIPCKFLSKCDANPRSCCFESGCDVSVFVNTPTTQDQIILMWDNVKKNTVIYEHLCLHLQGWYRSGCKTNYVKQRLRCVSEVTGGPISPFLIFPIPDSSTTLKFLTPKRPATHLQSLWCFTCPWAAAITHHQIDKANHWNC</sequence>